<protein>
    <submittedName>
        <fullName evidence="1">Uncharacterized protein</fullName>
    </submittedName>
</protein>
<sequence length="171" mass="19696">MEYLARLQQSYSMHKIGVSDLSDGIDWAMDRLRLDQEGDDLDIVLLAGAATTEEALPYVEAIVARYSVQSEIDYHLVAGKYLVELHQRYLAGFECANTLKEKFDKIYQALGYPDWMVMLSRNCEYATDISAFLHPFEQEFKYIAGLWYRASSISDFESVYSREVSNRIGFN</sequence>
<dbReference type="Proteomes" id="UP000050956">
    <property type="component" value="Unassembled WGS sequence"/>
</dbReference>
<evidence type="ECO:0000313" key="1">
    <source>
        <dbReference type="EMBL" id="KRG75046.1"/>
    </source>
</evidence>
<gene>
    <name evidence="1" type="ORF">ABB30_12695</name>
</gene>
<organism evidence="1 2">
    <name type="scientific">Stenotrophomonas ginsengisoli</name>
    <dbReference type="NCBI Taxonomy" id="336566"/>
    <lineage>
        <taxon>Bacteria</taxon>
        <taxon>Pseudomonadati</taxon>
        <taxon>Pseudomonadota</taxon>
        <taxon>Gammaproteobacteria</taxon>
        <taxon>Lysobacterales</taxon>
        <taxon>Lysobacteraceae</taxon>
        <taxon>Stenotrophomonas</taxon>
    </lineage>
</organism>
<dbReference type="AlphaFoldDB" id="A0A0R0D1F3"/>
<accession>A0A0R0D1F3</accession>
<dbReference type="EMBL" id="LDJM01000034">
    <property type="protein sequence ID" value="KRG75046.1"/>
    <property type="molecule type" value="Genomic_DNA"/>
</dbReference>
<keyword evidence="2" id="KW-1185">Reference proteome</keyword>
<proteinExistence type="predicted"/>
<dbReference type="OrthoDB" id="8706114at2"/>
<reference evidence="1 2" key="1">
    <citation type="submission" date="2015-05" db="EMBL/GenBank/DDBJ databases">
        <title>Genome sequencing and analysis of members of genus Stenotrophomonas.</title>
        <authorList>
            <person name="Patil P.P."/>
            <person name="Midha S."/>
            <person name="Patil P.B."/>
        </authorList>
    </citation>
    <scope>NUCLEOTIDE SEQUENCE [LARGE SCALE GENOMIC DNA]</scope>
    <source>
        <strain evidence="1 2">DSM 24757</strain>
    </source>
</reference>
<name>A0A0R0D1F3_9GAMM</name>
<evidence type="ECO:0000313" key="2">
    <source>
        <dbReference type="Proteomes" id="UP000050956"/>
    </source>
</evidence>
<dbReference type="PATRIC" id="fig|336566.3.peg.2044"/>
<dbReference type="RefSeq" id="WP_057638685.1">
    <property type="nucleotide sequence ID" value="NZ_LDJM01000034.1"/>
</dbReference>
<comment type="caution">
    <text evidence="1">The sequence shown here is derived from an EMBL/GenBank/DDBJ whole genome shotgun (WGS) entry which is preliminary data.</text>
</comment>